<evidence type="ECO:0000313" key="2">
    <source>
        <dbReference type="Proteomes" id="UP001501417"/>
    </source>
</evidence>
<evidence type="ECO:0000313" key="1">
    <source>
        <dbReference type="EMBL" id="GAA4541575.1"/>
    </source>
</evidence>
<gene>
    <name evidence="1" type="ORF">GCM10023161_24180</name>
</gene>
<accession>A0ABP8RLE9</accession>
<name>A0ABP8RLE9_9MYCO</name>
<keyword evidence="2" id="KW-1185">Reference proteome</keyword>
<dbReference type="Proteomes" id="UP001501417">
    <property type="component" value="Unassembled WGS sequence"/>
</dbReference>
<proteinExistence type="predicted"/>
<reference evidence="2" key="1">
    <citation type="journal article" date="2019" name="Int. J. Syst. Evol. Microbiol.">
        <title>The Global Catalogue of Microorganisms (GCM) 10K type strain sequencing project: providing services to taxonomists for standard genome sequencing and annotation.</title>
        <authorList>
            <consortium name="The Broad Institute Genomics Platform"/>
            <consortium name="The Broad Institute Genome Sequencing Center for Infectious Disease"/>
            <person name="Wu L."/>
            <person name="Ma J."/>
        </authorList>
    </citation>
    <scope>NUCLEOTIDE SEQUENCE [LARGE SCALE GENOMIC DNA]</scope>
    <source>
        <strain evidence="2">JCM 17782</strain>
    </source>
</reference>
<organism evidence="1 2">
    <name type="scientific">Mycobacterium paraffinicum</name>
    <dbReference type="NCBI Taxonomy" id="53378"/>
    <lineage>
        <taxon>Bacteria</taxon>
        <taxon>Bacillati</taxon>
        <taxon>Actinomycetota</taxon>
        <taxon>Actinomycetes</taxon>
        <taxon>Mycobacteriales</taxon>
        <taxon>Mycobacteriaceae</taxon>
        <taxon>Mycobacterium</taxon>
    </lineage>
</organism>
<comment type="caution">
    <text evidence="1">The sequence shown here is derived from an EMBL/GenBank/DDBJ whole genome shotgun (WGS) entry which is preliminary data.</text>
</comment>
<dbReference type="EMBL" id="BAABGF010000030">
    <property type="protein sequence ID" value="GAA4541575.1"/>
    <property type="molecule type" value="Genomic_DNA"/>
</dbReference>
<protein>
    <submittedName>
        <fullName evidence="1">Uncharacterized protein</fullName>
    </submittedName>
</protein>
<sequence length="63" mass="6531">MGIEGEWDVKIKTPIGTLAVRYVFTDLGDGLAGTATYKNETVSLQDLTSSAAADGTRVTGGNP</sequence>